<evidence type="ECO:0000259" key="6">
    <source>
        <dbReference type="Pfam" id="PF01738"/>
    </source>
</evidence>
<dbReference type="InterPro" id="IPR028345">
    <property type="entry name" value="Antibiotic_NAT-like"/>
</dbReference>
<feature type="compositionally biased region" description="Basic and acidic residues" evidence="5">
    <location>
        <begin position="306"/>
        <end position="324"/>
    </location>
</feature>
<dbReference type="PANTHER" id="PTHR11104:SF0">
    <property type="entry name" value="SPBETA PROPHAGE-DERIVED AMINOGLYCOSIDE N(3')-ACETYLTRANSFERASE-LIKE PROTEIN YOKD"/>
    <property type="match status" value="1"/>
</dbReference>
<evidence type="ECO:0000256" key="5">
    <source>
        <dbReference type="SAM" id="MobiDB-lite"/>
    </source>
</evidence>
<proteinExistence type="inferred from homology"/>
<dbReference type="EMBL" id="MFKF01000386">
    <property type="protein sequence ID" value="OGG45109.1"/>
    <property type="molecule type" value="Genomic_DNA"/>
</dbReference>
<comment type="similarity">
    <text evidence="1 4">Belongs to the antibiotic N-acetyltransferase family.</text>
</comment>
<sequence>MVDSITHADIVSGLLALGVNAGDVAFVHSSLSSFGHVEGGAETVVRAFLEVLGPEGTLGVPIFNKYFMEGPGQVWDRDRTPSLMGRISETVRTWPGARRSPHAVHPVAAVGRLSEDLAERHPVTDFAFDSPFARLLELNAWIVLIGVPFNNCTMVHLLEERAEIPYRHWVDRTGVVVENGVSTPRTFPFLQRYPGVGNDFLPLGDRLEKAGHVRIETIGKSTVRCFRCRDLYDVGLAALRQDPLFLVPSQDREEARKHLPRYGEMLDTSPSLPLWTPEDPVARRLSEVLRIPRPFSHPIPEWGSGGKRERGKQPKGERGKGRKGEIAFSPVLRFPTSPFPGTLGVEVRNQWETPDGLILEEFRLKGGPSPLIPGAIAIPRERPGPLPAVICLHGTGGTWEREMEQPFFQRGSTLIGWARELARRGFVAVAITQFGHPPRPESWDWEGPKLLPAYGLTGMGMLISDLLLCVDYLSTRPEVDSKRIGVGGFSLGGIAAFYGFAVDRRIAACVTFCGGVGSVRRLIREGTTRYHSVYYYVPGLLSGHLDQPQIVSALAPRPLLVCGATGDVGMPLSGLRDFEAAARAVYRARGAEERFRLFVEEGPHALTMNAFETAAEWLGKAL</sequence>
<feature type="domain" description="Dienelactone hydrolase" evidence="6">
    <location>
        <begin position="378"/>
        <end position="517"/>
    </location>
</feature>
<dbReference type="EC" id="2.3.1.-" evidence="4"/>
<feature type="region of interest" description="Disordered" evidence="5">
    <location>
        <begin position="297"/>
        <end position="324"/>
    </location>
</feature>
<protein>
    <recommendedName>
        <fullName evidence="4">Aminoglycoside N(3)-acetyltransferase</fullName>
        <ecNumber evidence="4">2.3.1.-</ecNumber>
    </recommendedName>
</protein>
<dbReference type="Proteomes" id="UP000178606">
    <property type="component" value="Unassembled WGS sequence"/>
</dbReference>
<evidence type="ECO:0000256" key="2">
    <source>
        <dbReference type="ARBA" id="ARBA00022679"/>
    </source>
</evidence>
<evidence type="ECO:0000256" key="1">
    <source>
        <dbReference type="ARBA" id="ARBA00006383"/>
    </source>
</evidence>
<reference evidence="7 8" key="1">
    <citation type="journal article" date="2016" name="Nat. Commun.">
        <title>Thousands of microbial genomes shed light on interconnected biogeochemical processes in an aquifer system.</title>
        <authorList>
            <person name="Anantharaman K."/>
            <person name="Brown C.T."/>
            <person name="Hug L.A."/>
            <person name="Sharon I."/>
            <person name="Castelle C.J."/>
            <person name="Probst A.J."/>
            <person name="Thomas B.C."/>
            <person name="Singh A."/>
            <person name="Wilkins M.J."/>
            <person name="Karaoz U."/>
            <person name="Brodie E.L."/>
            <person name="Williams K.H."/>
            <person name="Hubbard S.S."/>
            <person name="Banfield J.F."/>
        </authorList>
    </citation>
    <scope>NUCLEOTIDE SEQUENCE [LARGE SCALE GENOMIC DNA]</scope>
    <source>
        <strain evidence="8">RIFCSPLOWO2_12_FULL_64_10</strain>
    </source>
</reference>
<dbReference type="Pfam" id="PF02522">
    <property type="entry name" value="Antibiotic_NAT"/>
    <property type="match status" value="1"/>
</dbReference>
<comment type="caution">
    <text evidence="7">The sequence shown here is derived from an EMBL/GenBank/DDBJ whole genome shotgun (WGS) entry which is preliminary data.</text>
</comment>
<dbReference type="GO" id="GO:0046677">
    <property type="term" value="P:response to antibiotic"/>
    <property type="evidence" value="ECO:0007669"/>
    <property type="project" value="UniProtKB-KW"/>
</dbReference>
<dbReference type="PANTHER" id="PTHR11104">
    <property type="entry name" value="AMINOGLYCOSIDE N3-ACETYLTRANSFERASE"/>
    <property type="match status" value="1"/>
</dbReference>
<evidence type="ECO:0000256" key="3">
    <source>
        <dbReference type="ARBA" id="ARBA00023315"/>
    </source>
</evidence>
<dbReference type="GO" id="GO:0046353">
    <property type="term" value="F:aminoglycoside 3-N-acetyltransferase activity"/>
    <property type="evidence" value="ECO:0007669"/>
    <property type="project" value="UniProtKB-EC"/>
</dbReference>
<evidence type="ECO:0000313" key="7">
    <source>
        <dbReference type="EMBL" id="OGG45109.1"/>
    </source>
</evidence>
<dbReference type="SUPFAM" id="SSF110710">
    <property type="entry name" value="TTHA0583/YokD-like"/>
    <property type="match status" value="1"/>
</dbReference>
<evidence type="ECO:0000313" key="8">
    <source>
        <dbReference type="Proteomes" id="UP000178606"/>
    </source>
</evidence>
<dbReference type="SUPFAM" id="SSF53474">
    <property type="entry name" value="alpha/beta-Hydrolases"/>
    <property type="match status" value="1"/>
</dbReference>
<name>A0A1F6C7J4_HANXR</name>
<dbReference type="Gene3D" id="3.40.50.1820">
    <property type="entry name" value="alpha/beta hydrolase"/>
    <property type="match status" value="1"/>
</dbReference>
<keyword evidence="4" id="KW-0046">Antibiotic resistance</keyword>
<accession>A0A1F6C7J4</accession>
<gene>
    <name evidence="7" type="ORF">A3F84_11830</name>
</gene>
<dbReference type="GO" id="GO:0016787">
    <property type="term" value="F:hydrolase activity"/>
    <property type="evidence" value="ECO:0007669"/>
    <property type="project" value="InterPro"/>
</dbReference>
<comment type="catalytic activity">
    <reaction evidence="4">
        <text>a 2-deoxystreptamine antibiotic + acetyl-CoA = an N(3)-acetyl-2-deoxystreptamine antibiotic + CoA + H(+)</text>
        <dbReference type="Rhea" id="RHEA:12665"/>
        <dbReference type="ChEBI" id="CHEBI:15378"/>
        <dbReference type="ChEBI" id="CHEBI:57287"/>
        <dbReference type="ChEBI" id="CHEBI:57288"/>
        <dbReference type="ChEBI" id="CHEBI:57921"/>
        <dbReference type="ChEBI" id="CHEBI:77452"/>
        <dbReference type="EC" id="2.3.1.81"/>
    </reaction>
</comment>
<dbReference type="InterPro" id="IPR003679">
    <property type="entry name" value="Amioglycoside_AcTrfase"/>
</dbReference>
<dbReference type="InterPro" id="IPR029058">
    <property type="entry name" value="AB_hydrolase_fold"/>
</dbReference>
<dbReference type="AlphaFoldDB" id="A0A1F6C7J4"/>
<dbReference type="InterPro" id="IPR002925">
    <property type="entry name" value="Dienelactn_hydro"/>
</dbReference>
<dbReference type="Pfam" id="PF01738">
    <property type="entry name" value="DLH"/>
    <property type="match status" value="1"/>
</dbReference>
<evidence type="ECO:0000256" key="4">
    <source>
        <dbReference type="RuleBase" id="RU365031"/>
    </source>
</evidence>
<keyword evidence="2 4" id="KW-0808">Transferase</keyword>
<keyword evidence="3 4" id="KW-0012">Acyltransferase</keyword>
<organism evidence="7 8">
    <name type="scientific">Handelsmanbacteria sp. (strain RIFCSPLOWO2_12_FULL_64_10)</name>
    <dbReference type="NCBI Taxonomy" id="1817868"/>
    <lineage>
        <taxon>Bacteria</taxon>
        <taxon>Candidatus Handelsmaniibacteriota</taxon>
    </lineage>
</organism>